<dbReference type="GO" id="GO:0006357">
    <property type="term" value="P:regulation of transcription by RNA polymerase II"/>
    <property type="evidence" value="ECO:0007669"/>
    <property type="project" value="InterPro"/>
</dbReference>
<keyword evidence="1" id="KW-0805">Transcription regulation</keyword>
<dbReference type="EMBL" id="HBEN01007588">
    <property type="protein sequence ID" value="CAD8440273.1"/>
    <property type="molecule type" value="Transcribed_RNA"/>
</dbReference>
<sequence length="275" mass="30095">MATVGAPPLKVIMKADPSSLEDPAAKRPRASAPWFAEGWVRQFTDLAPNPTPVDRTTLLELRGAAPPAAPPAALAEATARALKPVHTQDDHLDEAERAFRDDLASFLKFRSRHELYSPIFLGVPLPMRKVFKKVRAMGGYRAVCDSKLWMRVCREAAGGKDLSGQTSASFAMRRNYEKTGMLEWEQALDGTSLGGGAVAIDPDAGKVFVPVAAEEIVPTGTRVRVLWNEENGESAWYGASVRGYDASVKKHHVAYDDDTEETIDFGEEKVERVAE</sequence>
<accession>A0A7S0GVY0</accession>
<keyword evidence="2" id="KW-0238">DNA-binding</keyword>
<dbReference type="Gene3D" id="2.30.30.140">
    <property type="match status" value="1"/>
</dbReference>
<dbReference type="AlphaFoldDB" id="A0A7S0GVY0"/>
<dbReference type="InterPro" id="IPR045147">
    <property type="entry name" value="ARI3A/B/C"/>
</dbReference>
<dbReference type="PROSITE" id="PS51011">
    <property type="entry name" value="ARID"/>
    <property type="match status" value="1"/>
</dbReference>
<dbReference type="CDD" id="cd20404">
    <property type="entry name" value="Tudor_Agenet_AtEML-like"/>
    <property type="match status" value="1"/>
</dbReference>
<keyword evidence="4" id="KW-0539">Nucleus</keyword>
<dbReference type="PANTHER" id="PTHR15348">
    <property type="entry name" value="AT-RICH INTERACTIVE DOMAIN-CONTAINING PROTEIN ARID DOMAIN- CONTAINING PROTEIN DEAD RINGER PROTEIN B-CELL REGULATOR OF IGH TRANSCRIPTION BRIGHT"/>
    <property type="match status" value="1"/>
</dbReference>
<dbReference type="Pfam" id="PF01388">
    <property type="entry name" value="ARID"/>
    <property type="match status" value="1"/>
</dbReference>
<dbReference type="InterPro" id="IPR036431">
    <property type="entry name" value="ARID_dom_sf"/>
</dbReference>
<dbReference type="Gene3D" id="1.10.150.60">
    <property type="entry name" value="ARID DNA-binding domain"/>
    <property type="match status" value="1"/>
</dbReference>
<proteinExistence type="predicted"/>
<dbReference type="SUPFAM" id="SSF46774">
    <property type="entry name" value="ARID-like"/>
    <property type="match status" value="1"/>
</dbReference>
<dbReference type="GO" id="GO:0005634">
    <property type="term" value="C:nucleus"/>
    <property type="evidence" value="ECO:0007669"/>
    <property type="project" value="TreeGrafter"/>
</dbReference>
<evidence type="ECO:0000256" key="3">
    <source>
        <dbReference type="ARBA" id="ARBA00023163"/>
    </source>
</evidence>
<dbReference type="SMART" id="SM00501">
    <property type="entry name" value="BRIGHT"/>
    <property type="match status" value="1"/>
</dbReference>
<gene>
    <name evidence="6" type="ORF">MSP1401_LOCUS6224</name>
</gene>
<evidence type="ECO:0000256" key="1">
    <source>
        <dbReference type="ARBA" id="ARBA00023015"/>
    </source>
</evidence>
<dbReference type="PANTHER" id="PTHR15348:SF0">
    <property type="entry name" value="PROTEIN DEAD RINGER"/>
    <property type="match status" value="1"/>
</dbReference>
<protein>
    <recommendedName>
        <fullName evidence="5">ARID domain-containing protein</fullName>
    </recommendedName>
</protein>
<evidence type="ECO:0000256" key="2">
    <source>
        <dbReference type="ARBA" id="ARBA00023125"/>
    </source>
</evidence>
<name>A0A7S0GVY0_MICPS</name>
<evidence type="ECO:0000256" key="4">
    <source>
        <dbReference type="ARBA" id="ARBA00023242"/>
    </source>
</evidence>
<organism evidence="6">
    <name type="scientific">Micromonas pusilla</name>
    <name type="common">Picoplanktonic green alga</name>
    <name type="synonym">Chromulina pusilla</name>
    <dbReference type="NCBI Taxonomy" id="38833"/>
    <lineage>
        <taxon>Eukaryota</taxon>
        <taxon>Viridiplantae</taxon>
        <taxon>Chlorophyta</taxon>
        <taxon>Mamiellophyceae</taxon>
        <taxon>Mamiellales</taxon>
        <taxon>Mamiellaceae</taxon>
        <taxon>Micromonas</taxon>
    </lineage>
</organism>
<keyword evidence="3" id="KW-0804">Transcription</keyword>
<reference evidence="6" key="1">
    <citation type="submission" date="2021-01" db="EMBL/GenBank/DDBJ databases">
        <authorList>
            <person name="Corre E."/>
            <person name="Pelletier E."/>
            <person name="Niang G."/>
            <person name="Scheremetjew M."/>
            <person name="Finn R."/>
            <person name="Kale V."/>
            <person name="Holt S."/>
            <person name="Cochrane G."/>
            <person name="Meng A."/>
            <person name="Brown T."/>
            <person name="Cohen L."/>
        </authorList>
    </citation>
    <scope>NUCLEOTIDE SEQUENCE</scope>
    <source>
        <strain evidence="6">CCAC1681</strain>
    </source>
</reference>
<dbReference type="GO" id="GO:0003677">
    <property type="term" value="F:DNA binding"/>
    <property type="evidence" value="ECO:0007669"/>
    <property type="project" value="UniProtKB-KW"/>
</dbReference>
<evidence type="ECO:0000259" key="5">
    <source>
        <dbReference type="PROSITE" id="PS51011"/>
    </source>
</evidence>
<feature type="domain" description="ARID" evidence="5">
    <location>
        <begin position="93"/>
        <end position="188"/>
    </location>
</feature>
<dbReference type="SMART" id="SM01014">
    <property type="entry name" value="ARID"/>
    <property type="match status" value="1"/>
</dbReference>
<dbReference type="CDD" id="cd16100">
    <property type="entry name" value="ARID"/>
    <property type="match status" value="1"/>
</dbReference>
<dbReference type="InterPro" id="IPR001606">
    <property type="entry name" value="ARID_dom"/>
</dbReference>
<evidence type="ECO:0000313" key="6">
    <source>
        <dbReference type="EMBL" id="CAD8440273.1"/>
    </source>
</evidence>